<dbReference type="Proteomes" id="UP000239550">
    <property type="component" value="Unassembled WGS sequence"/>
</dbReference>
<name>A0A2S8PUA8_9GAMM</name>
<reference evidence="1 2" key="1">
    <citation type="submission" date="2018-02" db="EMBL/GenBank/DDBJ databases">
        <title>Five New Genomes of Indian Photorhabdus Isolates TSA.</title>
        <authorList>
            <person name="Dubay B."/>
            <person name="Somvanshi V.S."/>
        </authorList>
    </citation>
    <scope>NUCLEOTIDE SEQUENCE [LARGE SCALE GENOMIC DNA]</scope>
    <source>
        <strain evidence="1 2">H1</strain>
    </source>
</reference>
<protein>
    <submittedName>
        <fullName evidence="1">Uncharacterized protein</fullName>
    </submittedName>
</protein>
<keyword evidence="2" id="KW-1185">Reference proteome</keyword>
<accession>A0A2S8PUA8</accession>
<proteinExistence type="predicted"/>
<dbReference type="AlphaFoldDB" id="A0A2S8PUA8"/>
<sequence>MMSESQPYFYNPNMSSEYLEDWLDKQRLHVTHFNKLKQERAALEQRLSEIDVILDNFKHEFEGKLSFPWEPSPHLAYHQNGTK</sequence>
<gene>
    <name evidence="1" type="ORF">C6H66_23675</name>
</gene>
<comment type="caution">
    <text evidence="1">The sequence shown here is derived from an EMBL/GenBank/DDBJ whole genome shotgun (WGS) entry which is preliminary data.</text>
</comment>
<evidence type="ECO:0000313" key="2">
    <source>
        <dbReference type="Proteomes" id="UP000239550"/>
    </source>
</evidence>
<dbReference type="EMBL" id="PUWT01000099">
    <property type="protein sequence ID" value="PQQ22411.1"/>
    <property type="molecule type" value="Genomic_DNA"/>
</dbReference>
<organism evidence="1 2">
    <name type="scientific">Photorhabdus hindustanensis</name>
    <dbReference type="NCBI Taxonomy" id="2918802"/>
    <lineage>
        <taxon>Bacteria</taxon>
        <taxon>Pseudomonadati</taxon>
        <taxon>Pseudomonadota</taxon>
        <taxon>Gammaproteobacteria</taxon>
        <taxon>Enterobacterales</taxon>
        <taxon>Morganellaceae</taxon>
        <taxon>Photorhabdus</taxon>
    </lineage>
</organism>
<evidence type="ECO:0000313" key="1">
    <source>
        <dbReference type="EMBL" id="PQQ22411.1"/>
    </source>
</evidence>